<feature type="region of interest" description="Disordered" evidence="1">
    <location>
        <begin position="88"/>
        <end position="165"/>
    </location>
</feature>
<accession>A0A8H5LYU9</accession>
<comment type="caution">
    <text evidence="2">The sequence shown here is derived from an EMBL/GenBank/DDBJ whole genome shotgun (WGS) entry which is preliminary data.</text>
</comment>
<sequence>MFSAGVIRSHVIALVVDDAIVRFVFHTRSNIIESQAANLDDELQRRWFIILIHHLHSLSEQKLGLVPNMVPPPPLDFKLKRAKKIIKRTREGAEESEPLSKKSKADTKGRQKEQPESQLPPVLSKSPFSYNIQTPTSVPTSVEDPQTSQSPAHTSVEAAEATDPPPVFAFPSVKGSTYTIVTDGFERVLRVTDDIFRSNGLIGRGTCVMAVECDTEKSVDNAQRVITPEQSWKGKPLVLKLSFPPSTRTRESTLIDTARKYADEHGAHWALKHLPVVLASAGNLDWGDHGSGENTLQNKLKKLFGDAYEMRTFRATVL</sequence>
<evidence type="ECO:0000256" key="1">
    <source>
        <dbReference type="SAM" id="MobiDB-lite"/>
    </source>
</evidence>
<dbReference type="OrthoDB" id="5569250at2759"/>
<protein>
    <submittedName>
        <fullName evidence="2">Uncharacterized protein</fullName>
    </submittedName>
</protein>
<name>A0A8H5LYU9_9AGAR</name>
<evidence type="ECO:0000313" key="3">
    <source>
        <dbReference type="Proteomes" id="UP000518752"/>
    </source>
</evidence>
<dbReference type="EMBL" id="JAACJN010000102">
    <property type="protein sequence ID" value="KAF5374409.1"/>
    <property type="molecule type" value="Genomic_DNA"/>
</dbReference>
<keyword evidence="3" id="KW-1185">Reference proteome</keyword>
<dbReference type="Proteomes" id="UP000518752">
    <property type="component" value="Unassembled WGS sequence"/>
</dbReference>
<dbReference type="AlphaFoldDB" id="A0A8H5LYU9"/>
<reference evidence="2 3" key="1">
    <citation type="journal article" date="2020" name="ISME J.">
        <title>Uncovering the hidden diversity of litter-decomposition mechanisms in mushroom-forming fungi.</title>
        <authorList>
            <person name="Floudas D."/>
            <person name="Bentzer J."/>
            <person name="Ahren D."/>
            <person name="Johansson T."/>
            <person name="Persson P."/>
            <person name="Tunlid A."/>
        </authorList>
    </citation>
    <scope>NUCLEOTIDE SEQUENCE [LARGE SCALE GENOMIC DNA]</scope>
    <source>
        <strain evidence="2 3">CBS 406.79</strain>
    </source>
</reference>
<evidence type="ECO:0000313" key="2">
    <source>
        <dbReference type="EMBL" id="KAF5374409.1"/>
    </source>
</evidence>
<organism evidence="2 3">
    <name type="scientific">Collybiopsis confluens</name>
    <dbReference type="NCBI Taxonomy" id="2823264"/>
    <lineage>
        <taxon>Eukaryota</taxon>
        <taxon>Fungi</taxon>
        <taxon>Dikarya</taxon>
        <taxon>Basidiomycota</taxon>
        <taxon>Agaricomycotina</taxon>
        <taxon>Agaricomycetes</taxon>
        <taxon>Agaricomycetidae</taxon>
        <taxon>Agaricales</taxon>
        <taxon>Marasmiineae</taxon>
        <taxon>Omphalotaceae</taxon>
        <taxon>Collybiopsis</taxon>
    </lineage>
</organism>
<proteinExistence type="predicted"/>
<feature type="compositionally biased region" description="Polar residues" evidence="1">
    <location>
        <begin position="126"/>
        <end position="153"/>
    </location>
</feature>
<feature type="compositionally biased region" description="Basic and acidic residues" evidence="1">
    <location>
        <begin position="88"/>
        <end position="115"/>
    </location>
</feature>
<gene>
    <name evidence="2" type="ORF">D9757_011822</name>
</gene>